<name>A0A5B7CET0_PORTR</name>
<accession>A0A5B7CET0</accession>
<sequence>MSCNVIPASHFARLAPATTCPSRSQPALVPRSSPVTATSLYVRQLSFLATILTPCSLLTSLIPYSSYPSTATTTRCQNITQASAGVTRVLFSLHHALPQSLAPSVSSSSQAPQQATQGLQLLLTGSCIHNM</sequence>
<proteinExistence type="predicted"/>
<evidence type="ECO:0000313" key="1">
    <source>
        <dbReference type="EMBL" id="MPC07710.1"/>
    </source>
</evidence>
<dbReference type="AlphaFoldDB" id="A0A5B7CET0"/>
<dbReference type="Proteomes" id="UP000324222">
    <property type="component" value="Unassembled WGS sequence"/>
</dbReference>
<protein>
    <submittedName>
        <fullName evidence="1">Uncharacterized protein</fullName>
    </submittedName>
</protein>
<evidence type="ECO:0000313" key="2">
    <source>
        <dbReference type="Proteomes" id="UP000324222"/>
    </source>
</evidence>
<gene>
    <name evidence="1" type="ORF">E2C01_000276</name>
</gene>
<comment type="caution">
    <text evidence="1">The sequence shown here is derived from an EMBL/GenBank/DDBJ whole genome shotgun (WGS) entry which is preliminary data.</text>
</comment>
<organism evidence="1 2">
    <name type="scientific">Portunus trituberculatus</name>
    <name type="common">Swimming crab</name>
    <name type="synonym">Neptunus trituberculatus</name>
    <dbReference type="NCBI Taxonomy" id="210409"/>
    <lineage>
        <taxon>Eukaryota</taxon>
        <taxon>Metazoa</taxon>
        <taxon>Ecdysozoa</taxon>
        <taxon>Arthropoda</taxon>
        <taxon>Crustacea</taxon>
        <taxon>Multicrustacea</taxon>
        <taxon>Malacostraca</taxon>
        <taxon>Eumalacostraca</taxon>
        <taxon>Eucarida</taxon>
        <taxon>Decapoda</taxon>
        <taxon>Pleocyemata</taxon>
        <taxon>Brachyura</taxon>
        <taxon>Eubrachyura</taxon>
        <taxon>Portunoidea</taxon>
        <taxon>Portunidae</taxon>
        <taxon>Portuninae</taxon>
        <taxon>Portunus</taxon>
    </lineage>
</organism>
<reference evidence="1 2" key="1">
    <citation type="submission" date="2019-05" db="EMBL/GenBank/DDBJ databases">
        <title>Another draft genome of Portunus trituberculatus and its Hox gene families provides insights of decapod evolution.</title>
        <authorList>
            <person name="Jeong J.-H."/>
            <person name="Song I."/>
            <person name="Kim S."/>
            <person name="Choi T."/>
            <person name="Kim D."/>
            <person name="Ryu S."/>
            <person name="Kim W."/>
        </authorList>
    </citation>
    <scope>NUCLEOTIDE SEQUENCE [LARGE SCALE GENOMIC DNA]</scope>
    <source>
        <tissue evidence="1">Muscle</tissue>
    </source>
</reference>
<dbReference type="EMBL" id="VSRR010000006">
    <property type="protein sequence ID" value="MPC07710.1"/>
    <property type="molecule type" value="Genomic_DNA"/>
</dbReference>
<keyword evidence="2" id="KW-1185">Reference proteome</keyword>